<dbReference type="EC" id="3.5.1.28" evidence="5"/>
<dbReference type="InterPro" id="IPR002508">
    <property type="entry name" value="MurNAc-LAA_cat"/>
</dbReference>
<dbReference type="SMART" id="SM00287">
    <property type="entry name" value="SH3b"/>
    <property type="match status" value="3"/>
</dbReference>
<dbReference type="GO" id="GO:0071555">
    <property type="term" value="P:cell wall organization"/>
    <property type="evidence" value="ECO:0007669"/>
    <property type="project" value="UniProtKB-KW"/>
</dbReference>
<feature type="domain" description="SH3b" evidence="4">
    <location>
        <begin position="308"/>
        <end position="371"/>
    </location>
</feature>
<dbReference type="Pfam" id="PF01520">
    <property type="entry name" value="Amidase_3"/>
    <property type="match status" value="1"/>
</dbReference>
<proteinExistence type="predicted"/>
<dbReference type="EMBL" id="LNQE01001832">
    <property type="protein sequence ID" value="KUG04972.1"/>
    <property type="molecule type" value="Genomic_DNA"/>
</dbReference>
<evidence type="ECO:0000256" key="1">
    <source>
        <dbReference type="ARBA" id="ARBA00022801"/>
    </source>
</evidence>
<dbReference type="PROSITE" id="PS51781">
    <property type="entry name" value="SH3B"/>
    <property type="match status" value="3"/>
</dbReference>
<feature type="domain" description="SH3b" evidence="4">
    <location>
        <begin position="96"/>
        <end position="159"/>
    </location>
</feature>
<feature type="region of interest" description="Disordered" evidence="3">
    <location>
        <begin position="161"/>
        <end position="183"/>
    </location>
</feature>
<reference evidence="5" key="1">
    <citation type="journal article" date="2015" name="Proc. Natl. Acad. Sci. U.S.A.">
        <title>Networks of energetic and metabolic interactions define dynamics in microbial communities.</title>
        <authorList>
            <person name="Embree M."/>
            <person name="Liu J.K."/>
            <person name="Al-Bassam M.M."/>
            <person name="Zengler K."/>
        </authorList>
    </citation>
    <scope>NUCLEOTIDE SEQUENCE</scope>
</reference>
<dbReference type="Gene3D" id="3.30.457.10">
    <property type="entry name" value="Copper amine oxidase-like, N-terminal domain"/>
    <property type="match status" value="1"/>
</dbReference>
<dbReference type="Pfam" id="PF07833">
    <property type="entry name" value="Cu_amine_oxidN1"/>
    <property type="match status" value="1"/>
</dbReference>
<evidence type="ECO:0000256" key="3">
    <source>
        <dbReference type="SAM" id="MobiDB-lite"/>
    </source>
</evidence>
<feature type="compositionally biased region" description="Polar residues" evidence="3">
    <location>
        <begin position="161"/>
        <end position="170"/>
    </location>
</feature>
<keyword evidence="2" id="KW-0961">Cell wall biogenesis/degradation</keyword>
<dbReference type="CDD" id="cd02696">
    <property type="entry name" value="MurNAc-LAA"/>
    <property type="match status" value="1"/>
</dbReference>
<comment type="caution">
    <text evidence="5">The sequence shown here is derived from an EMBL/GenBank/DDBJ whole genome shotgun (WGS) entry which is preliminary data.</text>
</comment>
<keyword evidence="1 5" id="KW-0378">Hydrolase</keyword>
<dbReference type="SUPFAM" id="SSF55383">
    <property type="entry name" value="Copper amine oxidase, domain N"/>
    <property type="match status" value="1"/>
</dbReference>
<gene>
    <name evidence="5" type="ORF">ASZ90_017581</name>
</gene>
<organism evidence="5">
    <name type="scientific">hydrocarbon metagenome</name>
    <dbReference type="NCBI Taxonomy" id="938273"/>
    <lineage>
        <taxon>unclassified sequences</taxon>
        <taxon>metagenomes</taxon>
        <taxon>ecological metagenomes</taxon>
    </lineage>
</organism>
<name>A0A0W8E8X8_9ZZZZ</name>
<dbReference type="GO" id="GO:0008745">
    <property type="term" value="F:N-acetylmuramoyl-L-alanine amidase activity"/>
    <property type="evidence" value="ECO:0007669"/>
    <property type="project" value="UniProtKB-EC"/>
</dbReference>
<dbReference type="Pfam" id="PF08239">
    <property type="entry name" value="SH3_3"/>
    <property type="match status" value="3"/>
</dbReference>
<dbReference type="InterPro" id="IPR012854">
    <property type="entry name" value="Cu_amine_oxidase-like_N"/>
</dbReference>
<accession>A0A0W8E8X8</accession>
<dbReference type="InterPro" id="IPR050695">
    <property type="entry name" value="N-acetylmuramoyl_amidase_3"/>
</dbReference>
<dbReference type="PANTHER" id="PTHR30404:SF0">
    <property type="entry name" value="N-ACETYLMURAMOYL-L-ALANINE AMIDASE AMIC"/>
    <property type="match status" value="1"/>
</dbReference>
<dbReference type="SUPFAM" id="SSF53187">
    <property type="entry name" value="Zn-dependent exopeptidases"/>
    <property type="match status" value="1"/>
</dbReference>
<evidence type="ECO:0000313" key="5">
    <source>
        <dbReference type="EMBL" id="KUG04972.1"/>
    </source>
</evidence>
<dbReference type="SMART" id="SM00646">
    <property type="entry name" value="Ami_3"/>
    <property type="match status" value="1"/>
</dbReference>
<sequence length="798" mass="85585">MFDKQSRYYTKNLIGLLLIAVMLIIAIPDQAYASSGVITGSVVNVRSGPGSNYTIDGNLLKDTEVQIIESQGDWYKISKGSLSGWVSSSLITMTQEEQVKVIGDLVNLRSGPDTSYDKVAQAQKGDILTMLGTSGDWYQVKNSDGVSCYVAAYLVEKFNQNTGSSSSSNAPVEKTPAAAASSSQTPVVYMDNKKLSFDVEPTIENGRTLVPLRAIFEAMGATVQWNDATRTVTALKGSTKVVLPIGSTQPTVNGVEWPLDVPAKISQSRTLAPLRFVGEAFGGTVDWNGTTRTINITSGSSSSNTASGEVRTVVVSKEKINLRSGPSTQYNLVASALQGEKLGVLAEKDGWYQVSRSGSTAWVAGWVVNVAWEDEQSNQTGAVPETSTPDPVTVMPIFIPSDKIWISSSRSQDGIKIVMESGSVIKADINESANQISYEINGKTVINDGGLTEAIGANKLSLTAANESNNATVKITLPAGTKYTTASENGGKKEVLIIPNQIIRISREVAGTTGDNIIIYTLAPCEFTSSVNGDTLEVKLPDTAMGLERTEYKYSISPVLDKMTISQSGSGDPITTLKIDTKGIGDYKVFQTPDDNALNIGLIAGQKSQVQRSNVVVLDAGHGGKDCGAIGFGTNEKDINLAITLRVGQILENQGVNVEYTRTDDTYLTLTERTDIANSLNAAVFVSIHNNSATNAAAHGTETYYYAPITDSDLFWQKAERSRLANCIQDELVSTLGRTDRGVKQDNFTVLVKTQMPSALAEISFLSNSEENSLLVTSIYQKRAAQAIADGILEYLDK</sequence>
<dbReference type="InterPro" id="IPR036582">
    <property type="entry name" value="Mao_N_sf"/>
</dbReference>
<dbReference type="GO" id="GO:0009253">
    <property type="term" value="P:peptidoglycan catabolic process"/>
    <property type="evidence" value="ECO:0007669"/>
    <property type="project" value="InterPro"/>
</dbReference>
<dbReference type="AlphaFoldDB" id="A0A0W8E8X8"/>
<dbReference type="InterPro" id="IPR003646">
    <property type="entry name" value="SH3-like_bac-type"/>
</dbReference>
<dbReference type="PANTHER" id="PTHR30404">
    <property type="entry name" value="N-ACETYLMURAMOYL-L-ALANINE AMIDASE"/>
    <property type="match status" value="1"/>
</dbReference>
<feature type="domain" description="SH3b" evidence="4">
    <location>
        <begin position="33"/>
        <end position="95"/>
    </location>
</feature>
<evidence type="ECO:0000256" key="2">
    <source>
        <dbReference type="ARBA" id="ARBA00023316"/>
    </source>
</evidence>
<evidence type="ECO:0000259" key="4">
    <source>
        <dbReference type="PROSITE" id="PS51781"/>
    </source>
</evidence>
<dbReference type="Gene3D" id="3.40.630.40">
    <property type="entry name" value="Zn-dependent exopeptidases"/>
    <property type="match status" value="1"/>
</dbReference>
<protein>
    <submittedName>
        <fullName evidence="5">N-acetylmuramoyl-l-alanine amidase</fullName>
        <ecNumber evidence="5">3.5.1.28</ecNumber>
    </submittedName>
</protein>
<dbReference type="GO" id="GO:0030288">
    <property type="term" value="C:outer membrane-bounded periplasmic space"/>
    <property type="evidence" value="ECO:0007669"/>
    <property type="project" value="TreeGrafter"/>
</dbReference>
<dbReference type="Gene3D" id="2.30.30.40">
    <property type="entry name" value="SH3 Domains"/>
    <property type="match status" value="3"/>
</dbReference>